<evidence type="ECO:0000256" key="1">
    <source>
        <dbReference type="SAM" id="MobiDB-lite"/>
    </source>
</evidence>
<protein>
    <submittedName>
        <fullName evidence="4">Uncharacterized protein</fullName>
    </submittedName>
</protein>
<feature type="compositionally biased region" description="Basic and acidic residues" evidence="1">
    <location>
        <begin position="392"/>
        <end position="402"/>
    </location>
</feature>
<dbReference type="EMBL" id="CAJOBB010000008">
    <property type="protein sequence ID" value="CAF3506640.1"/>
    <property type="molecule type" value="Genomic_DNA"/>
</dbReference>
<evidence type="ECO:0000256" key="2">
    <source>
        <dbReference type="SAM" id="Phobius"/>
    </source>
</evidence>
<organism evidence="4 5">
    <name type="scientific">Adineta steineri</name>
    <dbReference type="NCBI Taxonomy" id="433720"/>
    <lineage>
        <taxon>Eukaryota</taxon>
        <taxon>Metazoa</taxon>
        <taxon>Spiralia</taxon>
        <taxon>Gnathifera</taxon>
        <taxon>Rotifera</taxon>
        <taxon>Eurotatoria</taxon>
        <taxon>Bdelloidea</taxon>
        <taxon>Adinetida</taxon>
        <taxon>Adinetidae</taxon>
        <taxon>Adineta</taxon>
    </lineage>
</organism>
<keyword evidence="2" id="KW-0812">Transmembrane</keyword>
<feature type="transmembrane region" description="Helical" evidence="2">
    <location>
        <begin position="45"/>
        <end position="63"/>
    </location>
</feature>
<comment type="caution">
    <text evidence="4">The sequence shown here is derived from an EMBL/GenBank/DDBJ whole genome shotgun (WGS) entry which is preliminary data.</text>
</comment>
<dbReference type="Proteomes" id="UP000663860">
    <property type="component" value="Unassembled WGS sequence"/>
</dbReference>
<keyword evidence="2" id="KW-1133">Transmembrane helix</keyword>
<evidence type="ECO:0000313" key="5">
    <source>
        <dbReference type="Proteomes" id="UP000663868"/>
    </source>
</evidence>
<dbReference type="Proteomes" id="UP000663868">
    <property type="component" value="Unassembled WGS sequence"/>
</dbReference>
<gene>
    <name evidence="3" type="ORF">IZO911_LOCUS13131</name>
    <name evidence="4" type="ORF">KXQ929_LOCUS368</name>
</gene>
<accession>A0A818HE89</accession>
<feature type="region of interest" description="Disordered" evidence="1">
    <location>
        <begin position="384"/>
        <end position="449"/>
    </location>
</feature>
<reference evidence="4" key="1">
    <citation type="submission" date="2021-02" db="EMBL/GenBank/DDBJ databases">
        <authorList>
            <person name="Nowell W R."/>
        </authorList>
    </citation>
    <scope>NUCLEOTIDE SEQUENCE</scope>
</reference>
<proteinExistence type="predicted"/>
<feature type="transmembrane region" description="Helical" evidence="2">
    <location>
        <begin position="309"/>
        <end position="330"/>
    </location>
</feature>
<evidence type="ECO:0000313" key="3">
    <source>
        <dbReference type="EMBL" id="CAF0917627.1"/>
    </source>
</evidence>
<evidence type="ECO:0000313" key="4">
    <source>
        <dbReference type="EMBL" id="CAF3506640.1"/>
    </source>
</evidence>
<name>A0A818HE89_9BILA</name>
<dbReference type="EMBL" id="CAJNOE010000104">
    <property type="protein sequence ID" value="CAF0917627.1"/>
    <property type="molecule type" value="Genomic_DNA"/>
</dbReference>
<sequence>MSVMINTFSNKIRSCCHASATLCGYCSYSFFLTNPRRYRYQNCNTLCNTVFIIVIFCLTTWLVSQQNTQIKASTLSPWQTSYESKRIQIPHYLLLDIDDRSESKCKQIFQNVIPNIEQNNMKDKDFIRSLFENKISSAYITYSDMDKTIREIRAKLCSNISYEWILFSIVEKETVGKNTDSNTHPIESLFDNAEGPHQCVSFDFNKCSINTLGNDFPRLFQFQHEQHIKKTDAHRRGMPIEITYVIYYYFRRKAADYMREKKQLKIISFSIHNLTIIPDLITYQQILIRTEINPQQMSLINQLPATCTYTAATTLVLVVFILIIAIGIFLKSSSVAFYCSKLKRCVRYPTNRVIPTIPSNIQTLNVNLWNYMVPAARGVNEFDTVGSDGDIDESHTPERDGDSDGSSTVGLDGDMDESHTLASDGEMDPINLLPPYNPGSLDTMSGESAKDWLQSTSSIGSLYQNS</sequence>
<keyword evidence="2" id="KW-0472">Membrane</keyword>
<dbReference type="AlphaFoldDB" id="A0A818HE89"/>